<evidence type="ECO:0000256" key="1">
    <source>
        <dbReference type="ARBA" id="ARBA00023015"/>
    </source>
</evidence>
<sequence length="302" mass="33563">MVNQTEEKPDLAQLMQNYVDKYALHHLEGCTDTAIPGVWFYRSSQGNSRQPFIYQSGIVILGQGQKRIHLGANAVDYGPNDYLVVGVPMPLECEAVAKQNQPLLGLTIDIDHSLLLKQVAALEENGFKPPVDANNPCGLKSVQMNHTMLNSCKRLMNALIDGLEAELLGGSLLEEMAFRALTSSEGHVLFELAHHEGHYARIAKALSKVHRDYATSLTVNTLAEEANMSVSAFHQAFRGVTMESPLQYLKKVRLNKAKELIQIEGKRVNDAARLVGYSSPSQFSREYKRHFNHTPRGALLKV</sequence>
<dbReference type="RefSeq" id="WP_187025485.1">
    <property type="nucleotide sequence ID" value="NZ_JACRUP010000002.1"/>
</dbReference>
<dbReference type="PANTHER" id="PTHR43436">
    <property type="entry name" value="ARAC-FAMILY TRANSCRIPTIONAL REGULATOR"/>
    <property type="match status" value="1"/>
</dbReference>
<keyword evidence="2" id="KW-0238">DNA-binding</keyword>
<dbReference type="PROSITE" id="PS01124">
    <property type="entry name" value="HTH_ARAC_FAMILY_2"/>
    <property type="match status" value="1"/>
</dbReference>
<dbReference type="SUPFAM" id="SSF46689">
    <property type="entry name" value="Homeodomain-like"/>
    <property type="match status" value="2"/>
</dbReference>
<dbReference type="EMBL" id="JACRUP010000002">
    <property type="protein sequence ID" value="MBC5850347.1"/>
    <property type="molecule type" value="Genomic_DNA"/>
</dbReference>
<dbReference type="PROSITE" id="PS00041">
    <property type="entry name" value="HTH_ARAC_FAMILY_1"/>
    <property type="match status" value="1"/>
</dbReference>
<dbReference type="Gene3D" id="1.10.10.60">
    <property type="entry name" value="Homeodomain-like"/>
    <property type="match status" value="2"/>
</dbReference>
<dbReference type="AlphaFoldDB" id="A0A9X0R6H9"/>
<dbReference type="Pfam" id="PF12833">
    <property type="entry name" value="HTH_18"/>
    <property type="match status" value="1"/>
</dbReference>
<evidence type="ECO:0000313" key="5">
    <source>
        <dbReference type="EMBL" id="MBC5850347.1"/>
    </source>
</evidence>
<reference evidence="5" key="1">
    <citation type="submission" date="2020-08" db="EMBL/GenBank/DDBJ databases">
        <title>Genome Sequencing and Pan-Genome Analysis of Migratory bird Vibrio Strains, Inner Mongolia.</title>
        <authorList>
            <person name="Zheng L."/>
        </authorList>
    </citation>
    <scope>NUCLEOTIDE SEQUENCE</scope>
    <source>
        <strain evidence="5">M13F</strain>
    </source>
</reference>
<proteinExistence type="predicted"/>
<dbReference type="GO" id="GO:0043565">
    <property type="term" value="F:sequence-specific DNA binding"/>
    <property type="evidence" value="ECO:0007669"/>
    <property type="project" value="InterPro"/>
</dbReference>
<evidence type="ECO:0000313" key="6">
    <source>
        <dbReference type="Proteomes" id="UP000615796"/>
    </source>
</evidence>
<comment type="caution">
    <text evidence="5">The sequence shown here is derived from an EMBL/GenBank/DDBJ whole genome shotgun (WGS) entry which is preliminary data.</text>
</comment>
<evidence type="ECO:0000256" key="2">
    <source>
        <dbReference type="ARBA" id="ARBA00023125"/>
    </source>
</evidence>
<gene>
    <name evidence="5" type="ORF">H8Q88_05155</name>
</gene>
<dbReference type="SMART" id="SM00342">
    <property type="entry name" value="HTH_ARAC"/>
    <property type="match status" value="1"/>
</dbReference>
<dbReference type="InterPro" id="IPR009057">
    <property type="entry name" value="Homeodomain-like_sf"/>
</dbReference>
<organism evidence="5 6">
    <name type="scientific">Vibrio metschnikovii</name>
    <dbReference type="NCBI Taxonomy" id="28172"/>
    <lineage>
        <taxon>Bacteria</taxon>
        <taxon>Pseudomonadati</taxon>
        <taxon>Pseudomonadota</taxon>
        <taxon>Gammaproteobacteria</taxon>
        <taxon>Vibrionales</taxon>
        <taxon>Vibrionaceae</taxon>
        <taxon>Vibrio</taxon>
    </lineage>
</organism>
<keyword evidence="6" id="KW-1185">Reference proteome</keyword>
<dbReference type="PANTHER" id="PTHR43436:SF2">
    <property type="entry name" value="ARAC_XYLS FAMILY TRANSCRIPTIONAL REGULATOR"/>
    <property type="match status" value="1"/>
</dbReference>
<dbReference type="GO" id="GO:0003700">
    <property type="term" value="F:DNA-binding transcription factor activity"/>
    <property type="evidence" value="ECO:0007669"/>
    <property type="project" value="InterPro"/>
</dbReference>
<keyword evidence="3" id="KW-0804">Transcription</keyword>
<dbReference type="InterPro" id="IPR009594">
    <property type="entry name" value="Tscrpt_reg_HTH_AraC_N"/>
</dbReference>
<accession>A0A9X0R6H9</accession>
<evidence type="ECO:0000259" key="4">
    <source>
        <dbReference type="PROSITE" id="PS01124"/>
    </source>
</evidence>
<dbReference type="InterPro" id="IPR018060">
    <property type="entry name" value="HTH_AraC"/>
</dbReference>
<dbReference type="Pfam" id="PF06719">
    <property type="entry name" value="AraC_N"/>
    <property type="match status" value="1"/>
</dbReference>
<keyword evidence="1" id="KW-0805">Transcription regulation</keyword>
<evidence type="ECO:0000256" key="3">
    <source>
        <dbReference type="ARBA" id="ARBA00023163"/>
    </source>
</evidence>
<protein>
    <submittedName>
        <fullName evidence="5">AraC family transcriptional regulator</fullName>
    </submittedName>
</protein>
<dbReference type="InterPro" id="IPR018062">
    <property type="entry name" value="HTH_AraC-typ_CS"/>
</dbReference>
<feature type="domain" description="HTH araC/xylS-type" evidence="4">
    <location>
        <begin position="203"/>
        <end position="301"/>
    </location>
</feature>
<name>A0A9X0R6H9_VIBME</name>
<dbReference type="Proteomes" id="UP000615796">
    <property type="component" value="Unassembled WGS sequence"/>
</dbReference>